<sequence>MEELIYSSLEIMCIETHVCVLQTALDIIEKGIAVHVVADAVSSRSQNFLFTIKGYYELPSLI</sequence>
<dbReference type="InterPro" id="IPR050993">
    <property type="entry name" value="Isochorismatase_domain"/>
</dbReference>
<evidence type="ECO:0000256" key="1">
    <source>
        <dbReference type="ARBA" id="ARBA00006336"/>
    </source>
</evidence>
<proteinExistence type="inferred from homology"/>
<feature type="domain" description="Isochorismatase-like" evidence="2">
    <location>
        <begin position="14"/>
        <end position="47"/>
    </location>
</feature>
<keyword evidence="4" id="KW-1185">Reference proteome</keyword>
<dbReference type="PANTHER" id="PTHR14119">
    <property type="entry name" value="HYDROLASE"/>
    <property type="match status" value="1"/>
</dbReference>
<dbReference type="OrthoDB" id="269496at2759"/>
<reference evidence="3 4" key="1">
    <citation type="submission" date="2015-12" db="EMBL/GenBank/DDBJ databases">
        <title>Draft genome of the nematode, Onchocerca flexuosa.</title>
        <authorList>
            <person name="Mitreva M."/>
        </authorList>
    </citation>
    <scope>NUCLEOTIDE SEQUENCE [LARGE SCALE GENOMIC DNA]</scope>
    <source>
        <strain evidence="3">Red Deer</strain>
    </source>
</reference>
<protein>
    <recommendedName>
        <fullName evidence="2">Isochorismatase-like domain-containing protein</fullName>
    </recommendedName>
</protein>
<dbReference type="EMBL" id="KZ270126">
    <property type="protein sequence ID" value="OZC06372.1"/>
    <property type="molecule type" value="Genomic_DNA"/>
</dbReference>
<dbReference type="InterPro" id="IPR000868">
    <property type="entry name" value="Isochorismatase-like_dom"/>
</dbReference>
<dbReference type="Pfam" id="PF00857">
    <property type="entry name" value="Isochorismatase"/>
    <property type="match status" value="1"/>
</dbReference>
<comment type="similarity">
    <text evidence="1">Belongs to the isochorismatase family.</text>
</comment>
<evidence type="ECO:0000313" key="4">
    <source>
        <dbReference type="Proteomes" id="UP000242913"/>
    </source>
</evidence>
<dbReference type="SUPFAM" id="SSF52499">
    <property type="entry name" value="Isochorismatase-like hydrolases"/>
    <property type="match status" value="1"/>
</dbReference>
<accession>A0A238BMA8</accession>
<dbReference type="InterPro" id="IPR036380">
    <property type="entry name" value="Isochorismatase-like_sf"/>
</dbReference>
<dbReference type="Proteomes" id="UP000242913">
    <property type="component" value="Unassembled WGS sequence"/>
</dbReference>
<gene>
    <name evidence="3" type="ORF">X798_06639</name>
</gene>
<dbReference type="AlphaFoldDB" id="A0A238BMA8"/>
<dbReference type="PANTHER" id="PTHR14119:SF3">
    <property type="entry name" value="ISOCHORISMATASE DOMAIN-CONTAINING PROTEIN 2"/>
    <property type="match status" value="1"/>
</dbReference>
<name>A0A238BMA8_9BILA</name>
<evidence type="ECO:0000259" key="2">
    <source>
        <dbReference type="Pfam" id="PF00857"/>
    </source>
</evidence>
<organism evidence="3 4">
    <name type="scientific">Onchocerca flexuosa</name>
    <dbReference type="NCBI Taxonomy" id="387005"/>
    <lineage>
        <taxon>Eukaryota</taxon>
        <taxon>Metazoa</taxon>
        <taxon>Ecdysozoa</taxon>
        <taxon>Nematoda</taxon>
        <taxon>Chromadorea</taxon>
        <taxon>Rhabditida</taxon>
        <taxon>Spirurina</taxon>
        <taxon>Spiruromorpha</taxon>
        <taxon>Filarioidea</taxon>
        <taxon>Onchocercidae</taxon>
        <taxon>Onchocerca</taxon>
    </lineage>
</organism>
<evidence type="ECO:0000313" key="3">
    <source>
        <dbReference type="EMBL" id="OZC06372.1"/>
    </source>
</evidence>
<dbReference type="Gene3D" id="3.40.50.850">
    <property type="entry name" value="Isochorismatase-like"/>
    <property type="match status" value="1"/>
</dbReference>